<gene>
    <name evidence="2" type="ORF">EWF95_03250</name>
</gene>
<evidence type="ECO:0008006" key="4">
    <source>
        <dbReference type="Google" id="ProtNLM"/>
    </source>
</evidence>
<reference evidence="2 3" key="1">
    <citation type="submission" date="2019-02" db="EMBL/GenBank/DDBJ databases">
        <title>Halonotius sp. a new haloqrchaeon isolated from saline water.</title>
        <authorList>
            <person name="Duran-Viseras A."/>
            <person name="Sanchez-Porro C."/>
            <person name="Ventosa A."/>
        </authorList>
    </citation>
    <scope>NUCLEOTIDE SEQUENCE [LARGE SCALE GENOMIC DNA]</scope>
    <source>
        <strain evidence="2 3">F9-27</strain>
    </source>
</reference>
<evidence type="ECO:0000313" key="3">
    <source>
        <dbReference type="Proteomes" id="UP000315385"/>
    </source>
</evidence>
<dbReference type="Pfam" id="PF02697">
    <property type="entry name" value="VAPB_antitox"/>
    <property type="match status" value="1"/>
</dbReference>
<dbReference type="RefSeq" id="WP_142442620.1">
    <property type="nucleotide sequence ID" value="NZ_SESI01000001.1"/>
</dbReference>
<keyword evidence="3" id="KW-1185">Reference proteome</keyword>
<keyword evidence="1" id="KW-1277">Toxin-antitoxin system</keyword>
<name>A0A544QR95_9EURY</name>
<dbReference type="EMBL" id="SESI01000001">
    <property type="protein sequence ID" value="TQQ81968.1"/>
    <property type="molecule type" value="Genomic_DNA"/>
</dbReference>
<protein>
    <recommendedName>
        <fullName evidence="4">Antitoxin</fullName>
    </recommendedName>
</protein>
<dbReference type="AlphaFoldDB" id="A0A544QR95"/>
<dbReference type="InterPro" id="IPR003847">
    <property type="entry name" value="Put_antitoxin"/>
</dbReference>
<proteinExistence type="predicted"/>
<dbReference type="OrthoDB" id="9187at2157"/>
<organism evidence="2 3">
    <name type="scientific">Halonotius roseus</name>
    <dbReference type="NCBI Taxonomy" id="2511997"/>
    <lineage>
        <taxon>Archaea</taxon>
        <taxon>Methanobacteriati</taxon>
        <taxon>Methanobacteriota</taxon>
        <taxon>Stenosarchaea group</taxon>
        <taxon>Halobacteria</taxon>
        <taxon>Halobacteriales</taxon>
        <taxon>Haloferacaceae</taxon>
        <taxon>Halonotius</taxon>
    </lineage>
</organism>
<dbReference type="Proteomes" id="UP000315385">
    <property type="component" value="Unassembled WGS sequence"/>
</dbReference>
<comment type="caution">
    <text evidence="2">The sequence shown here is derived from an EMBL/GenBank/DDBJ whole genome shotgun (WGS) entry which is preliminary data.</text>
</comment>
<accession>A0A544QR95</accession>
<evidence type="ECO:0000256" key="1">
    <source>
        <dbReference type="ARBA" id="ARBA00022649"/>
    </source>
</evidence>
<evidence type="ECO:0000313" key="2">
    <source>
        <dbReference type="EMBL" id="TQQ81968.1"/>
    </source>
</evidence>
<sequence length="78" mass="8825">MSKNIRLSDEAYERLQAHKKEDETFTDVVLRLAGEHSLLELAGILDDEEAAAMEAAIEERRERRHSALEDVADEMQGA</sequence>